<evidence type="ECO:0000313" key="3">
    <source>
        <dbReference type="Proteomes" id="UP001596270"/>
    </source>
</evidence>
<dbReference type="Proteomes" id="UP001596270">
    <property type="component" value="Unassembled WGS sequence"/>
</dbReference>
<sequence length="297" mass="32659">MKITMLGTGAALPDPERGQSAILISTDSGRHYLLDCGEGATRQMVRANINPADVGVVLLTHLHHDHISDFPYFVISSWMLNRTDAPLVLGPRGTKRFVGHLFEDGAFHADFLARSSLQARKDNIAAVRPEVREMSPGLVYEDGDIRITANHVEHLPHHICECFGVRLELEGKVLAFSGDTSPCDAMIELARDADLLIHECTFPESILAHRARNGTGHHGHTSPVELGLIAKQSNAKSVVATHFGHFDTTSPVLRRAASRHLPADLTGPHLMDEVVADIRKNYQGPLRLAHDLMRIDL</sequence>
<proteinExistence type="predicted"/>
<protein>
    <submittedName>
        <fullName evidence="2">MBL fold metallo-hydrolase</fullName>
    </submittedName>
</protein>
<dbReference type="InterPro" id="IPR001279">
    <property type="entry name" value="Metallo-B-lactamas"/>
</dbReference>
<evidence type="ECO:0000313" key="2">
    <source>
        <dbReference type="EMBL" id="MFC6282928.1"/>
    </source>
</evidence>
<evidence type="ECO:0000259" key="1">
    <source>
        <dbReference type="SMART" id="SM00849"/>
    </source>
</evidence>
<dbReference type="SUPFAM" id="SSF56281">
    <property type="entry name" value="Metallo-hydrolase/oxidoreductase"/>
    <property type="match status" value="1"/>
</dbReference>
<keyword evidence="3" id="KW-1185">Reference proteome</keyword>
<name>A0ABW1U176_9BURK</name>
<dbReference type="SMART" id="SM00849">
    <property type="entry name" value="Lactamase_B"/>
    <property type="match status" value="1"/>
</dbReference>
<reference evidence="3" key="1">
    <citation type="journal article" date="2019" name="Int. J. Syst. Evol. Microbiol.">
        <title>The Global Catalogue of Microorganisms (GCM) 10K type strain sequencing project: providing services to taxonomists for standard genome sequencing and annotation.</title>
        <authorList>
            <consortium name="The Broad Institute Genomics Platform"/>
            <consortium name="The Broad Institute Genome Sequencing Center for Infectious Disease"/>
            <person name="Wu L."/>
            <person name="Ma J."/>
        </authorList>
    </citation>
    <scope>NUCLEOTIDE SEQUENCE [LARGE SCALE GENOMIC DNA]</scope>
    <source>
        <strain evidence="3">CCUG 39402</strain>
    </source>
</reference>
<comment type="caution">
    <text evidence="2">The sequence shown here is derived from an EMBL/GenBank/DDBJ whole genome shotgun (WGS) entry which is preliminary data.</text>
</comment>
<dbReference type="Gene3D" id="3.60.15.10">
    <property type="entry name" value="Ribonuclease Z/Hydroxyacylglutathione hydrolase-like"/>
    <property type="match status" value="1"/>
</dbReference>
<accession>A0ABW1U176</accession>
<dbReference type="InterPro" id="IPR036866">
    <property type="entry name" value="RibonucZ/Hydroxyglut_hydro"/>
</dbReference>
<dbReference type="PANTHER" id="PTHR46018">
    <property type="entry name" value="ZINC PHOSPHODIESTERASE ELAC PROTEIN 1"/>
    <property type="match status" value="1"/>
</dbReference>
<dbReference type="RefSeq" id="WP_371435311.1">
    <property type="nucleotide sequence ID" value="NZ_JBHSRS010000081.1"/>
</dbReference>
<gene>
    <name evidence="2" type="ORF">ACFQND_17025</name>
</gene>
<dbReference type="PANTHER" id="PTHR46018:SF2">
    <property type="entry name" value="ZINC PHOSPHODIESTERASE ELAC PROTEIN 1"/>
    <property type="match status" value="1"/>
</dbReference>
<dbReference type="Pfam" id="PF23023">
    <property type="entry name" value="Anti-Pycsar_Apyc1"/>
    <property type="match status" value="1"/>
</dbReference>
<dbReference type="EMBL" id="JBHSRS010000081">
    <property type="protein sequence ID" value="MFC6282928.1"/>
    <property type="molecule type" value="Genomic_DNA"/>
</dbReference>
<feature type="domain" description="Metallo-beta-lactamase" evidence="1">
    <location>
        <begin position="18"/>
        <end position="245"/>
    </location>
</feature>
<organism evidence="2 3">
    <name type="scientific">Polaromonas aquatica</name>
    <dbReference type="NCBI Taxonomy" id="332657"/>
    <lineage>
        <taxon>Bacteria</taxon>
        <taxon>Pseudomonadati</taxon>
        <taxon>Pseudomonadota</taxon>
        <taxon>Betaproteobacteria</taxon>
        <taxon>Burkholderiales</taxon>
        <taxon>Comamonadaceae</taxon>
        <taxon>Polaromonas</taxon>
    </lineage>
</organism>